<comment type="caution">
    <text evidence="3">The sequence shown here is derived from an EMBL/GenBank/DDBJ whole genome shotgun (WGS) entry which is preliminary data.</text>
</comment>
<accession>A0ABU3CBT7</accession>
<dbReference type="Pfam" id="PF13181">
    <property type="entry name" value="TPR_8"/>
    <property type="match status" value="2"/>
</dbReference>
<evidence type="ECO:0000256" key="2">
    <source>
        <dbReference type="SAM" id="SignalP"/>
    </source>
</evidence>
<sequence length="458" mass="51095">MKARFIALITGALLGSGALSAQSNDCPTMAALAYDDAKAKNYDAAYEPLKNVMEQCPEYSLATYQYLERVLEDKIKKASADAQKNQYINELVSVWEKRLELYPEKTSKGKVYGDIAQLKYDNKLGSKEELYNAFDKAFTEDRENFTSAKGLYAYFDLMVEMQDAGERELQDVFDIYDRVMAKIEEEENDAAEELAPLLEKQEAGEDLTSKEETKIKYAEINLGNYNAVKNALNAKLGARADCDNLIPLYKKDFEEKKTDVDWLQNANARLSAKDCTEDPLFFQVSEALHQLQPSASSAYSLGQLAEADGDRAKALDYYNEAAELEENPSDKAKIYYRIASNYKERGSFGQARNFYRKALDAKPSMGTAYLQIANMIAQSANNCGDDAFTKRAVYWLAADYASRAARVDPSIASNANQAAASYRGRAPQKSDVFQSGRSAGEAISIGCWIGETVRIPQM</sequence>
<keyword evidence="2" id="KW-0732">Signal</keyword>
<evidence type="ECO:0000313" key="4">
    <source>
        <dbReference type="Proteomes" id="UP001262889"/>
    </source>
</evidence>
<dbReference type="Proteomes" id="UP001262889">
    <property type="component" value="Unassembled WGS sequence"/>
</dbReference>
<dbReference type="PROSITE" id="PS50005">
    <property type="entry name" value="TPR"/>
    <property type="match status" value="2"/>
</dbReference>
<feature type="repeat" description="TPR" evidence="1">
    <location>
        <begin position="332"/>
        <end position="365"/>
    </location>
</feature>
<keyword evidence="4" id="KW-1185">Reference proteome</keyword>
<reference evidence="3 4" key="1">
    <citation type="submission" date="2023-09" db="EMBL/GenBank/DDBJ databases">
        <authorList>
            <person name="Rey-Velasco X."/>
        </authorList>
    </citation>
    <scope>NUCLEOTIDE SEQUENCE [LARGE SCALE GENOMIC DNA]</scope>
    <source>
        <strain evidence="3 4">F363</strain>
    </source>
</reference>
<dbReference type="EMBL" id="JAVRHQ010000015">
    <property type="protein sequence ID" value="MDT0643677.1"/>
    <property type="molecule type" value="Genomic_DNA"/>
</dbReference>
<feature type="signal peptide" evidence="2">
    <location>
        <begin position="1"/>
        <end position="21"/>
    </location>
</feature>
<proteinExistence type="predicted"/>
<dbReference type="InterPro" id="IPR011990">
    <property type="entry name" value="TPR-like_helical_dom_sf"/>
</dbReference>
<keyword evidence="1" id="KW-0802">TPR repeat</keyword>
<evidence type="ECO:0000256" key="1">
    <source>
        <dbReference type="PROSITE-ProRule" id="PRU00339"/>
    </source>
</evidence>
<evidence type="ECO:0000313" key="3">
    <source>
        <dbReference type="EMBL" id="MDT0643677.1"/>
    </source>
</evidence>
<feature type="chain" id="PRO_5045176306" evidence="2">
    <location>
        <begin position="22"/>
        <end position="458"/>
    </location>
</feature>
<name>A0ABU3CBT7_9FLAO</name>
<organism evidence="3 4">
    <name type="scientific">Autumnicola tepida</name>
    <dbReference type="NCBI Taxonomy" id="3075595"/>
    <lineage>
        <taxon>Bacteria</taxon>
        <taxon>Pseudomonadati</taxon>
        <taxon>Bacteroidota</taxon>
        <taxon>Flavobacteriia</taxon>
        <taxon>Flavobacteriales</taxon>
        <taxon>Flavobacteriaceae</taxon>
        <taxon>Autumnicola</taxon>
    </lineage>
</organism>
<dbReference type="RefSeq" id="WP_311535295.1">
    <property type="nucleotide sequence ID" value="NZ_JAVRHQ010000015.1"/>
</dbReference>
<protein>
    <submittedName>
        <fullName evidence="3">Tetratricopeptide repeat protein</fullName>
    </submittedName>
</protein>
<dbReference type="SMART" id="SM00028">
    <property type="entry name" value="TPR"/>
    <property type="match status" value="2"/>
</dbReference>
<dbReference type="InterPro" id="IPR019734">
    <property type="entry name" value="TPR_rpt"/>
</dbReference>
<feature type="repeat" description="TPR" evidence="1">
    <location>
        <begin position="295"/>
        <end position="328"/>
    </location>
</feature>
<gene>
    <name evidence="3" type="ORF">RM553_12610</name>
</gene>
<dbReference type="Gene3D" id="1.25.40.10">
    <property type="entry name" value="Tetratricopeptide repeat domain"/>
    <property type="match status" value="1"/>
</dbReference>
<dbReference type="SUPFAM" id="SSF48452">
    <property type="entry name" value="TPR-like"/>
    <property type="match status" value="2"/>
</dbReference>